<reference evidence="2 3" key="1">
    <citation type="journal article" date="2016" name="Nat. Commun.">
        <title>Thousands of microbial genomes shed light on interconnected biogeochemical processes in an aquifer system.</title>
        <authorList>
            <person name="Anantharaman K."/>
            <person name="Brown C.T."/>
            <person name="Hug L.A."/>
            <person name="Sharon I."/>
            <person name="Castelle C.J."/>
            <person name="Probst A.J."/>
            <person name="Thomas B.C."/>
            <person name="Singh A."/>
            <person name="Wilkins M.J."/>
            <person name="Karaoz U."/>
            <person name="Brodie E.L."/>
            <person name="Williams K.H."/>
            <person name="Hubbard S.S."/>
            <person name="Banfield J.F."/>
        </authorList>
    </citation>
    <scope>NUCLEOTIDE SEQUENCE [LARGE SCALE GENOMIC DNA]</scope>
</reference>
<sequence length="88" mass="9835">MLRKIKTGKKPAPCAPDLSSSWESEDDSPAEEEESEENVSGGVGNRRCRKCSAILRTGNDDNFCNTCRRLKNIGPDRKFISPPAKYKF</sequence>
<evidence type="ECO:0000313" key="3">
    <source>
        <dbReference type="Proteomes" id="UP000177250"/>
    </source>
</evidence>
<evidence type="ECO:0000256" key="1">
    <source>
        <dbReference type="SAM" id="MobiDB-lite"/>
    </source>
</evidence>
<accession>A0A1G1YNT0</accession>
<evidence type="ECO:0000313" key="2">
    <source>
        <dbReference type="EMBL" id="OGY53951.1"/>
    </source>
</evidence>
<protein>
    <submittedName>
        <fullName evidence="2">Uncharacterized protein</fullName>
    </submittedName>
</protein>
<feature type="region of interest" description="Disordered" evidence="1">
    <location>
        <begin position="1"/>
        <end position="45"/>
    </location>
</feature>
<comment type="caution">
    <text evidence="2">The sequence shown here is derived from an EMBL/GenBank/DDBJ whole genome shotgun (WGS) entry which is preliminary data.</text>
</comment>
<organism evidence="2 3">
    <name type="scientific">Candidatus Buchananbacteria bacterium RIFCSPLOWO2_01_FULL_45_31</name>
    <dbReference type="NCBI Taxonomy" id="1797545"/>
    <lineage>
        <taxon>Bacteria</taxon>
        <taxon>Candidatus Buchananiibacteriota</taxon>
    </lineage>
</organism>
<dbReference type="EMBL" id="MHIO01000014">
    <property type="protein sequence ID" value="OGY53951.1"/>
    <property type="molecule type" value="Genomic_DNA"/>
</dbReference>
<gene>
    <name evidence="2" type="ORF">A3B15_00365</name>
</gene>
<dbReference type="Proteomes" id="UP000177250">
    <property type="component" value="Unassembled WGS sequence"/>
</dbReference>
<proteinExistence type="predicted"/>
<feature type="compositionally biased region" description="Acidic residues" evidence="1">
    <location>
        <begin position="23"/>
        <end position="37"/>
    </location>
</feature>
<dbReference type="AlphaFoldDB" id="A0A1G1YNT0"/>
<name>A0A1G1YNT0_9BACT</name>